<dbReference type="InterPro" id="IPR022127">
    <property type="entry name" value="STIMATE/YPL162C"/>
</dbReference>
<dbReference type="Pfam" id="PF12400">
    <property type="entry name" value="STIMATE"/>
    <property type="match status" value="1"/>
</dbReference>
<evidence type="ECO:0000313" key="3">
    <source>
        <dbReference type="Proteomes" id="UP000054937"/>
    </source>
</evidence>
<organism evidence="2 3">
    <name type="scientific">Pseudocohnilembus persalinus</name>
    <name type="common">Ciliate</name>
    <dbReference type="NCBI Taxonomy" id="266149"/>
    <lineage>
        <taxon>Eukaryota</taxon>
        <taxon>Sar</taxon>
        <taxon>Alveolata</taxon>
        <taxon>Ciliophora</taxon>
        <taxon>Intramacronucleata</taxon>
        <taxon>Oligohymenophorea</taxon>
        <taxon>Scuticociliatia</taxon>
        <taxon>Philasterida</taxon>
        <taxon>Pseudocohnilembidae</taxon>
        <taxon>Pseudocohnilembus</taxon>
    </lineage>
</organism>
<gene>
    <name evidence="2" type="ORF">PPERSA_05972</name>
</gene>
<dbReference type="EMBL" id="LDAU01000053">
    <property type="protein sequence ID" value="KRX09303.1"/>
    <property type="molecule type" value="Genomic_DNA"/>
</dbReference>
<sequence length="192" mass="22911">MENLDNGHIQFSEELANFASILLSSLNNYPKFQLITVMIIIPVILNTVCYWVTDNLLREQQNDIIIKINQDDYLSQQIQYIHQQHYINQNLNCNKNNKNDQTQLYEQNNIDNNNTSFSKQRKSFTRYTNPNNDTFAEIAKDQPFIYQQISQYDEEIEENEYQDLEQKQNYNIPSSQILNNNIDQKNQLFQQQ</sequence>
<evidence type="ECO:0000313" key="2">
    <source>
        <dbReference type="EMBL" id="KRX09303.1"/>
    </source>
</evidence>
<dbReference type="InParanoid" id="A0A0V0R4A0"/>
<protein>
    <recommendedName>
        <fullName evidence="4">Transmembrane protein</fullName>
    </recommendedName>
</protein>
<dbReference type="PANTHER" id="PTHR31735">
    <property type="entry name" value="VACUOLAR MEMBRANE PROTEIN YPL162C"/>
    <property type="match status" value="1"/>
</dbReference>
<feature type="transmembrane region" description="Helical" evidence="1">
    <location>
        <begin position="32"/>
        <end position="52"/>
    </location>
</feature>
<keyword evidence="1" id="KW-0812">Transmembrane</keyword>
<dbReference type="Proteomes" id="UP000054937">
    <property type="component" value="Unassembled WGS sequence"/>
</dbReference>
<dbReference type="OrthoDB" id="431202at2759"/>
<name>A0A0V0R4A0_PSEPJ</name>
<reference evidence="2 3" key="1">
    <citation type="journal article" date="2015" name="Sci. Rep.">
        <title>Genome of the facultative scuticociliatosis pathogen Pseudocohnilembus persalinus provides insight into its virulence through horizontal gene transfer.</title>
        <authorList>
            <person name="Xiong J."/>
            <person name="Wang G."/>
            <person name="Cheng J."/>
            <person name="Tian M."/>
            <person name="Pan X."/>
            <person name="Warren A."/>
            <person name="Jiang C."/>
            <person name="Yuan D."/>
            <person name="Miao W."/>
        </authorList>
    </citation>
    <scope>NUCLEOTIDE SEQUENCE [LARGE SCALE GENOMIC DNA]</scope>
    <source>
        <strain evidence="2">36N120E</strain>
    </source>
</reference>
<proteinExistence type="predicted"/>
<accession>A0A0V0R4A0</accession>
<comment type="caution">
    <text evidence="2">The sequence shown here is derived from an EMBL/GenBank/DDBJ whole genome shotgun (WGS) entry which is preliminary data.</text>
</comment>
<keyword evidence="1" id="KW-0472">Membrane</keyword>
<dbReference type="AlphaFoldDB" id="A0A0V0R4A0"/>
<keyword evidence="1" id="KW-1133">Transmembrane helix</keyword>
<evidence type="ECO:0008006" key="4">
    <source>
        <dbReference type="Google" id="ProtNLM"/>
    </source>
</evidence>
<dbReference type="PANTHER" id="PTHR31735:SF1">
    <property type="entry name" value="VACUOLAR MEMBRANE PROTEIN YPL162C"/>
    <property type="match status" value="1"/>
</dbReference>
<evidence type="ECO:0000256" key="1">
    <source>
        <dbReference type="SAM" id="Phobius"/>
    </source>
</evidence>
<dbReference type="GO" id="GO:0016020">
    <property type="term" value="C:membrane"/>
    <property type="evidence" value="ECO:0007669"/>
    <property type="project" value="TreeGrafter"/>
</dbReference>
<keyword evidence="3" id="KW-1185">Reference proteome</keyword>